<dbReference type="AlphaFoldDB" id="K1PN33"/>
<sequence>MVVYGSFSGLERGSGPVKIWHYLNPKYHLMPNTIWCVVLKTVRNLASFTAIIVTNKCVNNAEMNIRRIRQPRITKWSIINNESSNFLWRNARFTPQKTLIFSVRNAKFPFVTNAQLQKNIAVTCLLI</sequence>
<organism evidence="1">
    <name type="scientific">Magallana gigas</name>
    <name type="common">Pacific oyster</name>
    <name type="synonym">Crassostrea gigas</name>
    <dbReference type="NCBI Taxonomy" id="29159"/>
    <lineage>
        <taxon>Eukaryota</taxon>
        <taxon>Metazoa</taxon>
        <taxon>Spiralia</taxon>
        <taxon>Lophotrochozoa</taxon>
        <taxon>Mollusca</taxon>
        <taxon>Bivalvia</taxon>
        <taxon>Autobranchia</taxon>
        <taxon>Pteriomorphia</taxon>
        <taxon>Ostreida</taxon>
        <taxon>Ostreoidea</taxon>
        <taxon>Ostreidae</taxon>
        <taxon>Magallana</taxon>
    </lineage>
</organism>
<gene>
    <name evidence="1" type="ORF">CGI_10000816</name>
</gene>
<dbReference type="HOGENOM" id="CLU_1972607_0_0_1"/>
<name>K1PN33_MAGGI</name>
<dbReference type="EMBL" id="JH818792">
    <property type="protein sequence ID" value="EKC23033.1"/>
    <property type="molecule type" value="Genomic_DNA"/>
</dbReference>
<reference evidence="1" key="1">
    <citation type="journal article" date="2012" name="Nature">
        <title>The oyster genome reveals stress adaptation and complexity of shell formation.</title>
        <authorList>
            <person name="Zhang G."/>
            <person name="Fang X."/>
            <person name="Guo X."/>
            <person name="Li L."/>
            <person name="Luo R."/>
            <person name="Xu F."/>
            <person name="Yang P."/>
            <person name="Zhang L."/>
            <person name="Wang X."/>
            <person name="Qi H."/>
            <person name="Xiong Z."/>
            <person name="Que H."/>
            <person name="Xie Y."/>
            <person name="Holland P.W."/>
            <person name="Paps J."/>
            <person name="Zhu Y."/>
            <person name="Wu F."/>
            <person name="Chen Y."/>
            <person name="Wang J."/>
            <person name="Peng C."/>
            <person name="Meng J."/>
            <person name="Yang L."/>
            <person name="Liu J."/>
            <person name="Wen B."/>
            <person name="Zhang N."/>
            <person name="Huang Z."/>
            <person name="Zhu Q."/>
            <person name="Feng Y."/>
            <person name="Mount A."/>
            <person name="Hedgecock D."/>
            <person name="Xu Z."/>
            <person name="Liu Y."/>
            <person name="Domazet-Loso T."/>
            <person name="Du Y."/>
            <person name="Sun X."/>
            <person name="Zhang S."/>
            <person name="Liu B."/>
            <person name="Cheng P."/>
            <person name="Jiang X."/>
            <person name="Li J."/>
            <person name="Fan D."/>
            <person name="Wang W."/>
            <person name="Fu W."/>
            <person name="Wang T."/>
            <person name="Wang B."/>
            <person name="Zhang J."/>
            <person name="Peng Z."/>
            <person name="Li Y."/>
            <person name="Li N."/>
            <person name="Wang J."/>
            <person name="Chen M."/>
            <person name="He Y."/>
            <person name="Tan F."/>
            <person name="Song X."/>
            <person name="Zheng Q."/>
            <person name="Huang R."/>
            <person name="Yang H."/>
            <person name="Du X."/>
            <person name="Chen L."/>
            <person name="Yang M."/>
            <person name="Gaffney P.M."/>
            <person name="Wang S."/>
            <person name="Luo L."/>
            <person name="She Z."/>
            <person name="Ming Y."/>
            <person name="Huang W."/>
            <person name="Zhang S."/>
            <person name="Huang B."/>
            <person name="Zhang Y."/>
            <person name="Qu T."/>
            <person name="Ni P."/>
            <person name="Miao G."/>
            <person name="Wang J."/>
            <person name="Wang Q."/>
            <person name="Steinberg C.E."/>
            <person name="Wang H."/>
            <person name="Li N."/>
            <person name="Qian L."/>
            <person name="Zhang G."/>
            <person name="Li Y."/>
            <person name="Yang H."/>
            <person name="Liu X."/>
            <person name="Wang J."/>
            <person name="Yin Y."/>
            <person name="Wang J."/>
        </authorList>
    </citation>
    <scope>NUCLEOTIDE SEQUENCE [LARGE SCALE GENOMIC DNA]</scope>
    <source>
        <strain evidence="1">05x7-T-G4-1.051#20</strain>
    </source>
</reference>
<proteinExistence type="predicted"/>
<evidence type="ECO:0000313" key="1">
    <source>
        <dbReference type="EMBL" id="EKC23033.1"/>
    </source>
</evidence>
<dbReference type="InParanoid" id="K1PN33"/>
<accession>K1PN33</accession>
<protein>
    <submittedName>
        <fullName evidence="1">Uncharacterized protein</fullName>
    </submittedName>
</protein>